<feature type="chain" id="PRO_5045724667" description="TraB/GumN family protein" evidence="1">
    <location>
        <begin position="20"/>
        <end position="267"/>
    </location>
</feature>
<keyword evidence="3" id="KW-1185">Reference proteome</keyword>
<proteinExistence type="predicted"/>
<dbReference type="Proteomes" id="UP001251524">
    <property type="component" value="Unassembled WGS sequence"/>
</dbReference>
<dbReference type="Pfam" id="PF18950">
    <property type="entry name" value="DUF5694"/>
    <property type="match status" value="1"/>
</dbReference>
<evidence type="ECO:0000313" key="2">
    <source>
        <dbReference type="EMBL" id="MDR7134368.1"/>
    </source>
</evidence>
<evidence type="ECO:0000313" key="3">
    <source>
        <dbReference type="Proteomes" id="UP001251524"/>
    </source>
</evidence>
<keyword evidence="1" id="KW-0732">Signal</keyword>
<accession>A0ABU1W9S1</accession>
<comment type="caution">
    <text evidence="2">The sequence shown here is derived from an EMBL/GenBank/DDBJ whole genome shotgun (WGS) entry which is preliminary data.</text>
</comment>
<reference evidence="2 3" key="1">
    <citation type="submission" date="2023-07" db="EMBL/GenBank/DDBJ databases">
        <title>Sorghum-associated microbial communities from plants grown in Nebraska, USA.</title>
        <authorList>
            <person name="Schachtman D."/>
        </authorList>
    </citation>
    <scope>NUCLEOTIDE SEQUENCE [LARGE SCALE GENOMIC DNA]</scope>
    <source>
        <strain evidence="2 3">BE198</strain>
    </source>
</reference>
<dbReference type="EMBL" id="JAVDVY010000001">
    <property type="protein sequence ID" value="MDR7134368.1"/>
    <property type="molecule type" value="Genomic_DNA"/>
</dbReference>
<name>A0ABU1W9S1_9GAMM</name>
<evidence type="ECO:0000256" key="1">
    <source>
        <dbReference type="SAM" id="SignalP"/>
    </source>
</evidence>
<dbReference type="InterPro" id="IPR043749">
    <property type="entry name" value="DUF5694"/>
</dbReference>
<organism evidence="2 3">
    <name type="scientific">Lysobacter niastensis</name>
    <dbReference type="NCBI Taxonomy" id="380629"/>
    <lineage>
        <taxon>Bacteria</taxon>
        <taxon>Pseudomonadati</taxon>
        <taxon>Pseudomonadota</taxon>
        <taxon>Gammaproteobacteria</taxon>
        <taxon>Lysobacterales</taxon>
        <taxon>Lysobacteraceae</taxon>
        <taxon>Lysobacter</taxon>
    </lineage>
</organism>
<evidence type="ECO:0008006" key="4">
    <source>
        <dbReference type="Google" id="ProtNLM"/>
    </source>
</evidence>
<feature type="signal peptide" evidence="1">
    <location>
        <begin position="1"/>
        <end position="19"/>
    </location>
</feature>
<sequence>MKRWGFLPCLLLAALSAHSAEPAQVLLVGTYHFSNPGADLSNVEAVDVTSPDRQAELQAITDALARFRPDYVGVEWSASDTDTAYDQYRAGTLPPSRNEVVQLGFRLAAQRKLKRVHGLDVPGDFPFEAVQAWAKAHGRGPDLAKLLEQAMAITGRITAQQRDSSIGQVLRSMNQPGEIAAGQGFYTQMLRFGDGDDQPGVTLNAEWAKRNLAICARLLQSLPPGHRAVVFYGQGHAYLLRRCIAEAPGVQLVEANDYLPDTPRVAR</sequence>
<dbReference type="RefSeq" id="WP_310060500.1">
    <property type="nucleotide sequence ID" value="NZ_JAVDVY010000001.1"/>
</dbReference>
<gene>
    <name evidence="2" type="ORF">J2X06_001552</name>
</gene>
<protein>
    <recommendedName>
        <fullName evidence="4">TraB/GumN family protein</fullName>
    </recommendedName>
</protein>